<organism evidence="2 3">
    <name type="scientific">Effrenium voratum</name>
    <dbReference type="NCBI Taxonomy" id="2562239"/>
    <lineage>
        <taxon>Eukaryota</taxon>
        <taxon>Sar</taxon>
        <taxon>Alveolata</taxon>
        <taxon>Dinophyceae</taxon>
        <taxon>Suessiales</taxon>
        <taxon>Symbiodiniaceae</taxon>
        <taxon>Effrenium</taxon>
    </lineage>
</organism>
<keyword evidence="3" id="KW-1185">Reference proteome</keyword>
<accession>A0AA36JCN4</accession>
<proteinExistence type="predicted"/>
<comment type="caution">
    <text evidence="2">The sequence shown here is derived from an EMBL/GenBank/DDBJ whole genome shotgun (WGS) entry which is preliminary data.</text>
</comment>
<evidence type="ECO:0000313" key="3">
    <source>
        <dbReference type="Proteomes" id="UP001178507"/>
    </source>
</evidence>
<dbReference type="Proteomes" id="UP001178507">
    <property type="component" value="Unassembled WGS sequence"/>
</dbReference>
<gene>
    <name evidence="2" type="ORF">EVOR1521_LOCUS25940</name>
</gene>
<evidence type="ECO:0000256" key="1">
    <source>
        <dbReference type="SAM" id="MobiDB-lite"/>
    </source>
</evidence>
<reference evidence="2" key="1">
    <citation type="submission" date="2023-08" db="EMBL/GenBank/DDBJ databases">
        <authorList>
            <person name="Chen Y."/>
            <person name="Shah S."/>
            <person name="Dougan E. K."/>
            <person name="Thang M."/>
            <person name="Chan C."/>
        </authorList>
    </citation>
    <scope>NUCLEOTIDE SEQUENCE</scope>
</reference>
<protein>
    <submittedName>
        <fullName evidence="2">Uncharacterized protein</fullName>
    </submittedName>
</protein>
<feature type="region of interest" description="Disordered" evidence="1">
    <location>
        <begin position="69"/>
        <end position="96"/>
    </location>
</feature>
<evidence type="ECO:0000313" key="2">
    <source>
        <dbReference type="EMBL" id="CAJ1403214.1"/>
    </source>
</evidence>
<dbReference type="AlphaFoldDB" id="A0AA36JCN4"/>
<sequence>MLGAAHHQNYALQCGCWSKTCHWSCKGLGSAVGLGFLSTSRRSGERRHQPRHPSAGSCSCDALQDVQRAARAAEREAAPPKPPSGRRPRKGQELRTGAPCEQGLQVGFGALRRGIDLELESDGGVGGEYMGCCLQEKDGNFCAFLPWLGTLGDASESRASHDYA</sequence>
<dbReference type="EMBL" id="CAUJNA010003485">
    <property type="protein sequence ID" value="CAJ1403214.1"/>
    <property type="molecule type" value="Genomic_DNA"/>
</dbReference>
<name>A0AA36JCN4_9DINO</name>